<dbReference type="Gene3D" id="3.40.50.10790">
    <property type="entry name" value="S-adenosyl-l-methionine hydroxide adenosyltransferase, N-terminal"/>
    <property type="match status" value="1"/>
</dbReference>
<name>A0A382JNG5_9ZZZZ</name>
<feature type="non-terminal residue" evidence="1">
    <location>
        <position position="23"/>
    </location>
</feature>
<dbReference type="InterPro" id="IPR023228">
    <property type="entry name" value="SAM_OH_AdoTrfase_N_sf"/>
</dbReference>
<dbReference type="EMBL" id="UINC01075261">
    <property type="protein sequence ID" value="SVC13269.1"/>
    <property type="molecule type" value="Genomic_DNA"/>
</dbReference>
<dbReference type="AlphaFoldDB" id="A0A382JNG5"/>
<reference evidence="1" key="1">
    <citation type="submission" date="2018-05" db="EMBL/GenBank/DDBJ databases">
        <authorList>
            <person name="Lanie J.A."/>
            <person name="Ng W.-L."/>
            <person name="Kazmierczak K.M."/>
            <person name="Andrzejewski T.M."/>
            <person name="Davidsen T.M."/>
            <person name="Wayne K.J."/>
            <person name="Tettelin H."/>
            <person name="Glass J.I."/>
            <person name="Rusch D."/>
            <person name="Podicherti R."/>
            <person name="Tsui H.-C.T."/>
            <person name="Winkler M.E."/>
        </authorList>
    </citation>
    <scope>NUCLEOTIDE SEQUENCE</scope>
</reference>
<sequence>MARPVIALLTDFGTRDHYTGSMK</sequence>
<gene>
    <name evidence="1" type="ORF">METZ01_LOCUS266123</name>
</gene>
<dbReference type="SUPFAM" id="SSF102522">
    <property type="entry name" value="Bacterial fluorinating enzyme, N-terminal domain"/>
    <property type="match status" value="1"/>
</dbReference>
<organism evidence="1">
    <name type="scientific">marine metagenome</name>
    <dbReference type="NCBI Taxonomy" id="408172"/>
    <lineage>
        <taxon>unclassified sequences</taxon>
        <taxon>metagenomes</taxon>
        <taxon>ecological metagenomes</taxon>
    </lineage>
</organism>
<protein>
    <submittedName>
        <fullName evidence="1">Uncharacterized protein</fullName>
    </submittedName>
</protein>
<evidence type="ECO:0000313" key="1">
    <source>
        <dbReference type="EMBL" id="SVC13269.1"/>
    </source>
</evidence>
<accession>A0A382JNG5</accession>
<proteinExistence type="predicted"/>